<sequence length="210" mass="24234">MREPNFSFPSQSRAAVCITSALYDRRALDCTATLPLVNSLTHLAYLTSTSPRIREILCLDGGLERLVRILFNTSNRADRLTSWKWTLAFQTVVNVGVRGTEQIRTKVVDAGVIPFILTILSNTNKGLEQRIDHSKTSSIHNNTLRRSTFPYVKINAAQRRHRRIHKDDKKHIEDHVFHREEDILLSLQLLAYLSKYPHIRDLFHTAYDKN</sequence>
<dbReference type="InterPro" id="IPR051664">
    <property type="entry name" value="MYND-type_zinc_finger"/>
</dbReference>
<dbReference type="GO" id="GO:1990304">
    <property type="term" value="C:MUB1-RAD6-UBR2 ubiquitin ligase complex"/>
    <property type="evidence" value="ECO:0007669"/>
    <property type="project" value="TreeGrafter"/>
</dbReference>
<name>A0A367JGM8_RHIAZ</name>
<gene>
    <name evidence="1" type="ORF">CU097_011748</name>
</gene>
<dbReference type="EMBL" id="PJQL01001361">
    <property type="protein sequence ID" value="RCH89029.1"/>
    <property type="molecule type" value="Genomic_DNA"/>
</dbReference>
<reference evidence="1 2" key="1">
    <citation type="journal article" date="2018" name="G3 (Bethesda)">
        <title>Phylogenetic and Phylogenomic Definition of Rhizopus Species.</title>
        <authorList>
            <person name="Gryganskyi A.P."/>
            <person name="Golan J."/>
            <person name="Dolatabadi S."/>
            <person name="Mondo S."/>
            <person name="Robb S."/>
            <person name="Idnurm A."/>
            <person name="Muszewska A."/>
            <person name="Steczkiewicz K."/>
            <person name="Masonjones S."/>
            <person name="Liao H.L."/>
            <person name="Gajdeczka M.T."/>
            <person name="Anike F."/>
            <person name="Vuek A."/>
            <person name="Anishchenko I.M."/>
            <person name="Voigt K."/>
            <person name="de Hoog G.S."/>
            <person name="Smith M.E."/>
            <person name="Heitman J."/>
            <person name="Vilgalys R."/>
            <person name="Stajich J.E."/>
        </authorList>
    </citation>
    <scope>NUCLEOTIDE SEQUENCE [LARGE SCALE GENOMIC DNA]</scope>
    <source>
        <strain evidence="1 2">CBS 357.93</strain>
    </source>
</reference>
<dbReference type="SUPFAM" id="SSF48371">
    <property type="entry name" value="ARM repeat"/>
    <property type="match status" value="1"/>
</dbReference>
<accession>A0A367JGM8</accession>
<proteinExistence type="predicted"/>
<comment type="caution">
    <text evidence="1">The sequence shown here is derived from an EMBL/GenBank/DDBJ whole genome shotgun (WGS) entry which is preliminary data.</text>
</comment>
<dbReference type="Gene3D" id="1.25.10.10">
    <property type="entry name" value="Leucine-rich Repeat Variant"/>
    <property type="match status" value="1"/>
</dbReference>
<organism evidence="1 2">
    <name type="scientific">Rhizopus azygosporus</name>
    <name type="common">Rhizopus microsporus var. azygosporus</name>
    <dbReference type="NCBI Taxonomy" id="86630"/>
    <lineage>
        <taxon>Eukaryota</taxon>
        <taxon>Fungi</taxon>
        <taxon>Fungi incertae sedis</taxon>
        <taxon>Mucoromycota</taxon>
        <taxon>Mucoromycotina</taxon>
        <taxon>Mucoromycetes</taxon>
        <taxon>Mucorales</taxon>
        <taxon>Mucorineae</taxon>
        <taxon>Rhizopodaceae</taxon>
        <taxon>Rhizopus</taxon>
    </lineage>
</organism>
<dbReference type="GO" id="GO:0007163">
    <property type="term" value="P:establishment or maintenance of cell polarity"/>
    <property type="evidence" value="ECO:0007669"/>
    <property type="project" value="TreeGrafter"/>
</dbReference>
<dbReference type="AlphaFoldDB" id="A0A367JGM8"/>
<dbReference type="Proteomes" id="UP000252139">
    <property type="component" value="Unassembled WGS sequence"/>
</dbReference>
<feature type="non-terminal residue" evidence="1">
    <location>
        <position position="210"/>
    </location>
</feature>
<evidence type="ECO:0000313" key="1">
    <source>
        <dbReference type="EMBL" id="RCH89029.1"/>
    </source>
</evidence>
<keyword evidence="2" id="KW-1185">Reference proteome</keyword>
<evidence type="ECO:0000313" key="2">
    <source>
        <dbReference type="Proteomes" id="UP000252139"/>
    </source>
</evidence>
<dbReference type="PANTHER" id="PTHR47442:SF1">
    <property type="entry name" value="MYND-TYPE ZINC FINGER PROTEIN MUB1"/>
    <property type="match status" value="1"/>
</dbReference>
<dbReference type="InterPro" id="IPR016024">
    <property type="entry name" value="ARM-type_fold"/>
</dbReference>
<dbReference type="OrthoDB" id="5594178at2759"/>
<protein>
    <submittedName>
        <fullName evidence="1">Uncharacterized protein</fullName>
    </submittedName>
</protein>
<dbReference type="InterPro" id="IPR011989">
    <property type="entry name" value="ARM-like"/>
</dbReference>
<dbReference type="GO" id="GO:0006511">
    <property type="term" value="P:ubiquitin-dependent protein catabolic process"/>
    <property type="evidence" value="ECO:0007669"/>
    <property type="project" value="TreeGrafter"/>
</dbReference>
<dbReference type="PANTHER" id="PTHR47442">
    <property type="entry name" value="MYND-TYPE ZINC FINGER PROTEIN MUB1"/>
    <property type="match status" value="1"/>
</dbReference>